<dbReference type="PANTHER" id="PTHR47816:SF4">
    <property type="entry name" value="RIBOSOMAL RNA SMALL SUBUNIT METHYLTRANSFERASE C"/>
    <property type="match status" value="1"/>
</dbReference>
<reference evidence="4 5" key="1">
    <citation type="submission" date="2015-04" db="EMBL/GenBank/DDBJ databases">
        <title>Complete Genome Sequence of Kosmotoga pacifica SLHLJ1.</title>
        <authorList>
            <person name="Jiang L.J."/>
            <person name="Shao Z.Z."/>
            <person name="Jebbar M."/>
        </authorList>
    </citation>
    <scope>NUCLEOTIDE SEQUENCE [LARGE SCALE GENOMIC DNA]</scope>
    <source>
        <strain evidence="4 5">SLHLJ1</strain>
    </source>
</reference>
<dbReference type="GO" id="GO:0032259">
    <property type="term" value="P:methylation"/>
    <property type="evidence" value="ECO:0007669"/>
    <property type="project" value="UniProtKB-KW"/>
</dbReference>
<dbReference type="Proteomes" id="UP000035159">
    <property type="component" value="Chromosome"/>
</dbReference>
<organism evidence="4 5">
    <name type="scientific">Kosmotoga pacifica</name>
    <dbReference type="NCBI Taxonomy" id="1330330"/>
    <lineage>
        <taxon>Bacteria</taxon>
        <taxon>Thermotogati</taxon>
        <taxon>Thermotogota</taxon>
        <taxon>Thermotogae</taxon>
        <taxon>Kosmotogales</taxon>
        <taxon>Kosmotogaceae</taxon>
        <taxon>Kosmotoga</taxon>
    </lineage>
</organism>
<dbReference type="Gene3D" id="3.40.50.150">
    <property type="entry name" value="Vaccinia Virus protein VP39"/>
    <property type="match status" value="1"/>
</dbReference>
<dbReference type="AlphaFoldDB" id="A0A0G2ZAZ7"/>
<keyword evidence="1 4" id="KW-0489">Methyltransferase</keyword>
<proteinExistence type="predicted"/>
<dbReference type="CDD" id="cd02440">
    <property type="entry name" value="AdoMet_MTases"/>
    <property type="match status" value="1"/>
</dbReference>
<protein>
    <submittedName>
        <fullName evidence="4">SAM-dependent methyltransferase</fullName>
    </submittedName>
</protein>
<dbReference type="Pfam" id="PF05175">
    <property type="entry name" value="MTS"/>
    <property type="match status" value="1"/>
</dbReference>
<dbReference type="InterPro" id="IPR046977">
    <property type="entry name" value="RsmC/RlmG"/>
</dbReference>
<dbReference type="STRING" id="1330330.IX53_01780"/>
<evidence type="ECO:0000256" key="2">
    <source>
        <dbReference type="ARBA" id="ARBA00022679"/>
    </source>
</evidence>
<dbReference type="InterPro" id="IPR007848">
    <property type="entry name" value="Small_mtfrase_dom"/>
</dbReference>
<dbReference type="PANTHER" id="PTHR47816">
    <property type="entry name" value="RIBOSOMAL RNA SMALL SUBUNIT METHYLTRANSFERASE C"/>
    <property type="match status" value="1"/>
</dbReference>
<evidence type="ECO:0000313" key="5">
    <source>
        <dbReference type="Proteomes" id="UP000035159"/>
    </source>
</evidence>
<dbReference type="GO" id="GO:0008757">
    <property type="term" value="F:S-adenosylmethionine-dependent methyltransferase activity"/>
    <property type="evidence" value="ECO:0007669"/>
    <property type="project" value="InterPro"/>
</dbReference>
<name>A0A0G2ZAZ7_9BACT</name>
<gene>
    <name evidence="4" type="ORF">IX53_01780</name>
</gene>
<keyword evidence="5" id="KW-1185">Reference proteome</keyword>
<dbReference type="EMBL" id="CP011232">
    <property type="protein sequence ID" value="AKI96759.1"/>
    <property type="molecule type" value="Genomic_DNA"/>
</dbReference>
<evidence type="ECO:0000313" key="4">
    <source>
        <dbReference type="EMBL" id="AKI96759.1"/>
    </source>
</evidence>
<keyword evidence="2 4" id="KW-0808">Transferase</keyword>
<dbReference type="SUPFAM" id="SSF53335">
    <property type="entry name" value="S-adenosyl-L-methionine-dependent methyltransferases"/>
    <property type="match status" value="1"/>
</dbReference>
<accession>A0A0G2ZAZ7</accession>
<evidence type="ECO:0000256" key="1">
    <source>
        <dbReference type="ARBA" id="ARBA00022603"/>
    </source>
</evidence>
<dbReference type="KEGG" id="kpf:IX53_01780"/>
<dbReference type="InterPro" id="IPR029063">
    <property type="entry name" value="SAM-dependent_MTases_sf"/>
</dbReference>
<dbReference type="RefSeq" id="WP_047753894.1">
    <property type="nucleotide sequence ID" value="NZ_CAJUHA010000004.1"/>
</dbReference>
<feature type="domain" description="Methyltransferase small" evidence="3">
    <location>
        <begin position="33"/>
        <end position="198"/>
    </location>
</feature>
<dbReference type="PATRIC" id="fig|1330330.3.peg.364"/>
<evidence type="ECO:0000259" key="3">
    <source>
        <dbReference type="Pfam" id="PF05175"/>
    </source>
</evidence>
<dbReference type="OrthoDB" id="9764961at2"/>
<sequence length="203" mass="23045">MKENHFEHYYTRKPTSRIEVKEVKLRLKNGNSYRFLSPNGVFSYGKIDKASLLLIENAIIGEKDRVLDLGCGYGVIGITIKKENPDITLFMSDINERAVKYAKMNARDNNILAEIRQGNLYDPWSENEFDTILCNPPMAAGKKIWQSIIHKAPLFLATGGKLEIVAFHNKGGARLEKMMKEVFGNVRTMIKSGGIRVYVSIKF</sequence>